<dbReference type="Proteomes" id="UP000005270">
    <property type="component" value="Chromosome"/>
</dbReference>
<gene>
    <name evidence="1" type="ordered locus">TCELL_1253</name>
</gene>
<evidence type="ECO:0000313" key="2">
    <source>
        <dbReference type="Proteomes" id="UP000005270"/>
    </source>
</evidence>
<dbReference type="EMBL" id="CP003531">
    <property type="protein sequence ID" value="AFK51676.1"/>
    <property type="molecule type" value="Genomic_DNA"/>
</dbReference>
<protein>
    <submittedName>
        <fullName evidence="1">Uncharacterized protein</fullName>
    </submittedName>
</protein>
<name>I3TFY8_THEC1</name>
<dbReference type="eggNOG" id="arCOG11498">
    <property type="taxonomic scope" value="Archaea"/>
</dbReference>
<organism evidence="1 2">
    <name type="scientific">Thermogladius calderae (strain DSM 22663 / VKM B-2946 / 1633)</name>
    <dbReference type="NCBI Taxonomy" id="1184251"/>
    <lineage>
        <taxon>Archaea</taxon>
        <taxon>Thermoproteota</taxon>
        <taxon>Thermoprotei</taxon>
        <taxon>Desulfurococcales</taxon>
        <taxon>Desulfurococcaceae</taxon>
        <taxon>Thermogladius</taxon>
    </lineage>
</organism>
<evidence type="ECO:0000313" key="1">
    <source>
        <dbReference type="EMBL" id="AFK51676.1"/>
    </source>
</evidence>
<dbReference type="InParanoid" id="I3TFY8"/>
<dbReference type="AlphaFoldDB" id="I3TFY8"/>
<dbReference type="KEGG" id="thg:TCELL_1253"/>
<accession>I3TFY8</accession>
<sequence>MVLSMRFDRRILALVAVAVFTSIVFASVFVYYPVSVAVSPVAPPVYFEYGTNANQPDLGGANTIAVNLGSNKTSLEITIHPTYQVSYYKNISLIVNGDSKTYYVTLKVVTTASGLPANSKLVLYVYSKGAARSLSGHPTPTPSGYHTSLDLTTTSQTPQIAITAGNAIELDVYVYIPEGYQLPASVNAQLLLVYSPSTETPP</sequence>
<reference evidence="1 2" key="1">
    <citation type="journal article" date="2012" name="J. Bacteriol.">
        <title>Complete genome sequence of the hyperthermophilic cellulolytic Crenarchaeon 'Thermogladius cellulolyticus' 1633.</title>
        <authorList>
            <person name="Mardanov A.V."/>
            <person name="Kochetkova T.V."/>
            <person name="Beletsky A.V."/>
            <person name="Bonch-Osmolovskaya E.A."/>
            <person name="Ravin N.V."/>
            <person name="Skryabin K.G."/>
        </authorList>
    </citation>
    <scope>NUCLEOTIDE SEQUENCE [LARGE SCALE GENOMIC DNA]</scope>
    <source>
        <strain evidence="2">DSM 22663 / VKM B-2946 / 1633</strain>
    </source>
</reference>
<dbReference type="HOGENOM" id="CLU_1399729_0_0_2"/>
<proteinExistence type="predicted"/>
<keyword evidence="2" id="KW-1185">Reference proteome</keyword>
<dbReference type="STRING" id="1184251.TCELL_1253"/>